<reference evidence="4 5" key="1">
    <citation type="submission" date="2024-01" db="EMBL/GenBank/DDBJ databases">
        <title>Genome assemblies of Stephania.</title>
        <authorList>
            <person name="Yang L."/>
        </authorList>
    </citation>
    <scope>NUCLEOTIDE SEQUENCE [LARGE SCALE GENOMIC DNA]</scope>
    <source>
        <strain evidence="4">YNDBR</strain>
        <tissue evidence="4">Leaf</tissue>
    </source>
</reference>
<evidence type="ECO:0000256" key="2">
    <source>
        <dbReference type="SAM" id="SignalP"/>
    </source>
</evidence>
<feature type="domain" description="Bulb-type lectin" evidence="3">
    <location>
        <begin position="33"/>
        <end position="159"/>
    </location>
</feature>
<sequence>MGRILSLSISLTFALHFTIISVFAQTGRNRDRDINLGSSITADGGESLPNWASPSGDFAFGFRLIDRTTNPYLLAIWLDKIPSKTVVWYAKFGENNNRAPIGSKVSILDNGSGLVLTDRQGRELWRAPINGSIASASMGDNGNFVLRSSNNSAVNAWESFNNPTDTILPRQALNLGNSMSSRRSEEDYSQGRFQLVIKDGNVVLNPLALPTTFAYKSYYSSQTATLNTTESVVRLVLDDSGDLYVERSNGGRELMVKTGKVDPSAFVYYRASLDFDGVFSLYSHPKGSTNGDQNWTIVWSVPDDICKASPAIMAAALAGTTAIVC</sequence>
<dbReference type="PANTHER" id="PTHR47976">
    <property type="entry name" value="G-TYPE LECTIN S-RECEPTOR-LIKE SERINE/THREONINE-PROTEIN KINASE SD2-5"/>
    <property type="match status" value="1"/>
</dbReference>
<dbReference type="SMART" id="SM00108">
    <property type="entry name" value="B_lectin"/>
    <property type="match status" value="1"/>
</dbReference>
<protein>
    <recommendedName>
        <fullName evidence="3">Bulb-type lectin domain-containing protein</fullName>
    </recommendedName>
</protein>
<keyword evidence="1 2" id="KW-0732">Signal</keyword>
<dbReference type="Gene3D" id="2.90.10.10">
    <property type="entry name" value="Bulb-type lectin domain"/>
    <property type="match status" value="2"/>
</dbReference>
<keyword evidence="5" id="KW-1185">Reference proteome</keyword>
<organism evidence="4 5">
    <name type="scientific">Stephania yunnanensis</name>
    <dbReference type="NCBI Taxonomy" id="152371"/>
    <lineage>
        <taxon>Eukaryota</taxon>
        <taxon>Viridiplantae</taxon>
        <taxon>Streptophyta</taxon>
        <taxon>Embryophyta</taxon>
        <taxon>Tracheophyta</taxon>
        <taxon>Spermatophyta</taxon>
        <taxon>Magnoliopsida</taxon>
        <taxon>Ranunculales</taxon>
        <taxon>Menispermaceae</taxon>
        <taxon>Menispermoideae</taxon>
        <taxon>Cissampelideae</taxon>
        <taxon>Stephania</taxon>
    </lineage>
</organism>
<evidence type="ECO:0000313" key="4">
    <source>
        <dbReference type="EMBL" id="KAK9170073.1"/>
    </source>
</evidence>
<accession>A0AAP0LG77</accession>
<proteinExistence type="predicted"/>
<name>A0AAP0LG77_9MAGN</name>
<dbReference type="InterPro" id="IPR036426">
    <property type="entry name" value="Bulb-type_lectin_dom_sf"/>
</dbReference>
<dbReference type="InterPro" id="IPR051343">
    <property type="entry name" value="G-type_lectin_kinases/EP1-like"/>
</dbReference>
<dbReference type="Proteomes" id="UP001420932">
    <property type="component" value="Unassembled WGS sequence"/>
</dbReference>
<evidence type="ECO:0000313" key="5">
    <source>
        <dbReference type="Proteomes" id="UP001420932"/>
    </source>
</evidence>
<dbReference type="PANTHER" id="PTHR47976:SF15">
    <property type="entry name" value="G-TYPE LECTIN S-RECEPTOR-LIKE SERINE_THREONINE-PROTEIN KINASE RLK1"/>
    <property type="match status" value="1"/>
</dbReference>
<dbReference type="InterPro" id="IPR001480">
    <property type="entry name" value="Bulb-type_lectin_dom"/>
</dbReference>
<comment type="caution">
    <text evidence="4">The sequence shown here is derived from an EMBL/GenBank/DDBJ whole genome shotgun (WGS) entry which is preliminary data.</text>
</comment>
<dbReference type="EMBL" id="JBBNAF010000001">
    <property type="protein sequence ID" value="KAK9170073.1"/>
    <property type="molecule type" value="Genomic_DNA"/>
</dbReference>
<evidence type="ECO:0000256" key="1">
    <source>
        <dbReference type="ARBA" id="ARBA00022729"/>
    </source>
</evidence>
<dbReference type="SUPFAM" id="SSF51110">
    <property type="entry name" value="alpha-D-mannose-specific plant lectins"/>
    <property type="match status" value="1"/>
</dbReference>
<evidence type="ECO:0000259" key="3">
    <source>
        <dbReference type="PROSITE" id="PS50927"/>
    </source>
</evidence>
<dbReference type="PROSITE" id="PS50927">
    <property type="entry name" value="BULB_LECTIN"/>
    <property type="match status" value="1"/>
</dbReference>
<feature type="chain" id="PRO_5042850138" description="Bulb-type lectin domain-containing protein" evidence="2">
    <location>
        <begin position="25"/>
        <end position="325"/>
    </location>
</feature>
<dbReference type="Pfam" id="PF01453">
    <property type="entry name" value="B_lectin"/>
    <property type="match status" value="1"/>
</dbReference>
<gene>
    <name evidence="4" type="ORF">Syun_002213</name>
</gene>
<feature type="signal peptide" evidence="2">
    <location>
        <begin position="1"/>
        <end position="24"/>
    </location>
</feature>
<dbReference type="AlphaFoldDB" id="A0AAP0LG77"/>